<evidence type="ECO:0000313" key="2">
    <source>
        <dbReference type="Proteomes" id="UP001186159"/>
    </source>
</evidence>
<dbReference type="RefSeq" id="WP_317070676.1">
    <property type="nucleotide sequence ID" value="NZ_JAWHVN010000024.1"/>
</dbReference>
<sequence length="88" mass="9978">MEKEKVMAIGFKVSGTRIINNELENIPKGSTVYVKRIDENDDLIFTIDPNQALKLSADIPQVLDNAKKYARDNELELAWFGLQAVLEK</sequence>
<dbReference type="EMBL" id="JAWHVN010000024">
    <property type="protein sequence ID" value="MDV2618270.1"/>
    <property type="molecule type" value="Genomic_DNA"/>
</dbReference>
<protein>
    <recommendedName>
        <fullName evidence="3">AbrB family transcriptional regulator</fullName>
    </recommendedName>
</protein>
<dbReference type="Proteomes" id="UP001186159">
    <property type="component" value="Unassembled WGS sequence"/>
</dbReference>
<dbReference type="AlphaFoldDB" id="A0ABD5GPE3"/>
<name>A0ABD5GPE3_9LACT</name>
<gene>
    <name evidence="1" type="ORF">RZO27_03875</name>
</gene>
<proteinExistence type="predicted"/>
<evidence type="ECO:0008006" key="3">
    <source>
        <dbReference type="Google" id="ProtNLM"/>
    </source>
</evidence>
<comment type="caution">
    <text evidence="1">The sequence shown here is derived from an EMBL/GenBank/DDBJ whole genome shotgun (WGS) entry which is preliminary data.</text>
</comment>
<evidence type="ECO:0000313" key="1">
    <source>
        <dbReference type="EMBL" id="MDV2618270.1"/>
    </source>
</evidence>
<accession>A0ABD5GPE3</accession>
<organism evidence="1 2">
    <name type="scientific">Lactococcus lactis</name>
    <dbReference type="NCBI Taxonomy" id="1358"/>
    <lineage>
        <taxon>Bacteria</taxon>
        <taxon>Bacillati</taxon>
        <taxon>Bacillota</taxon>
        <taxon>Bacilli</taxon>
        <taxon>Lactobacillales</taxon>
        <taxon>Streptococcaceae</taxon>
        <taxon>Lactococcus</taxon>
    </lineage>
</organism>
<reference evidence="1 2" key="1">
    <citation type="submission" date="2023-10" db="EMBL/GenBank/DDBJ databases">
        <title>Production of high quality cheese from raw caw milk (raw cheese).</title>
        <authorList>
            <person name="Samouris G."/>
        </authorList>
    </citation>
    <scope>NUCLEOTIDE SEQUENCE [LARGE SCALE GENOMIC DNA]</scope>
    <source>
        <strain evidence="1 2">MRS-5</strain>
    </source>
</reference>